<gene>
    <name evidence="1" type="ORF">DAY19_10670</name>
</gene>
<evidence type="ECO:0000313" key="1">
    <source>
        <dbReference type="EMBL" id="RZF22137.1"/>
    </source>
</evidence>
<comment type="caution">
    <text evidence="1">The sequence shown here is derived from an EMBL/GenBank/DDBJ whole genome shotgun (WGS) entry which is preliminary data.</text>
</comment>
<name>A0ABY0IHR3_9BACT</name>
<dbReference type="Proteomes" id="UP000443582">
    <property type="component" value="Unassembled WGS sequence"/>
</dbReference>
<keyword evidence="2" id="KW-1185">Reference proteome</keyword>
<dbReference type="EMBL" id="QDKL01000002">
    <property type="protein sequence ID" value="RZF22137.1"/>
    <property type="molecule type" value="Genomic_DNA"/>
</dbReference>
<accession>A0ABY0IHR3</accession>
<sequence length="349" mass="40982">MAFTKALLLILILSNSLVMARTKLLEFSTRQNVHNLKLDSLTGVTFYLKGKNTLAYSAKNRANVVIEKKSNSEFDVIKVNDDLYIISVKENHFKNFSFFQDSEIYFYNIKSNELNFISKGSYPKFHKKSGYISFTKEDKDKLFIEVINTRNYLDRFQIPLKTRDLLYRPQTVIFDDSLIYFTDRNKDFYEYVSIYNNRSKKQFLLHEFDTTNSKLSLTSDNEKIYILETAISNKSYVQLSSLEKGSIDYTKKTPLFNTTYGPAYNLQHNSGELNFILTLKSKNSNLINQRELVSFDLKEKKLFKRTDLNYVSTYTIQNEKVLIPYKDKIYLLTNKEGKYSINEEIKSQL</sequence>
<evidence type="ECO:0000313" key="2">
    <source>
        <dbReference type="Proteomes" id="UP000443582"/>
    </source>
</evidence>
<protein>
    <submittedName>
        <fullName evidence="1">Uncharacterized protein</fullName>
    </submittedName>
</protein>
<dbReference type="RefSeq" id="WP_115362215.1">
    <property type="nucleotide sequence ID" value="NZ_QDKL01000002.1"/>
</dbReference>
<dbReference type="SUPFAM" id="SSF82171">
    <property type="entry name" value="DPP6 N-terminal domain-like"/>
    <property type="match status" value="1"/>
</dbReference>
<proteinExistence type="predicted"/>
<organism evidence="1 2">
    <name type="scientific">Halobacteriovorax vibrionivorans</name>
    <dbReference type="NCBI Taxonomy" id="2152716"/>
    <lineage>
        <taxon>Bacteria</taxon>
        <taxon>Pseudomonadati</taxon>
        <taxon>Bdellovibrionota</taxon>
        <taxon>Bacteriovoracia</taxon>
        <taxon>Bacteriovoracales</taxon>
        <taxon>Halobacteriovoraceae</taxon>
        <taxon>Halobacteriovorax</taxon>
    </lineage>
</organism>
<reference evidence="2" key="1">
    <citation type="journal article" date="2019" name="Int. J. Syst. Evol. Microbiol.">
        <title>Halobacteriovorax valvorus sp. nov., a novel prokaryotic predator isolated from coastal seawater of China.</title>
        <authorList>
            <person name="Chen M.-X."/>
        </authorList>
    </citation>
    <scope>NUCLEOTIDE SEQUENCE [LARGE SCALE GENOMIC DNA]</scope>
    <source>
        <strain evidence="2">BL9</strain>
    </source>
</reference>